<feature type="chain" id="PRO_5041744502" evidence="1">
    <location>
        <begin position="23"/>
        <end position="480"/>
    </location>
</feature>
<organism evidence="2 3">
    <name type="scientific">Pinctada imbricata</name>
    <name type="common">Atlantic pearl-oyster</name>
    <name type="synonym">Pinctada martensii</name>
    <dbReference type="NCBI Taxonomy" id="66713"/>
    <lineage>
        <taxon>Eukaryota</taxon>
        <taxon>Metazoa</taxon>
        <taxon>Spiralia</taxon>
        <taxon>Lophotrochozoa</taxon>
        <taxon>Mollusca</taxon>
        <taxon>Bivalvia</taxon>
        <taxon>Autobranchia</taxon>
        <taxon>Pteriomorphia</taxon>
        <taxon>Pterioida</taxon>
        <taxon>Pterioidea</taxon>
        <taxon>Pteriidae</taxon>
        <taxon>Pinctada</taxon>
    </lineage>
</organism>
<gene>
    <name evidence="2" type="ORF">FSP39_003113</name>
</gene>
<protein>
    <submittedName>
        <fullName evidence="2">Uncharacterized protein</fullName>
    </submittedName>
</protein>
<proteinExistence type="predicted"/>
<accession>A0AA88Y7F6</accession>
<sequence length="480" mass="54609">MEICHPKIICLVVLLIPAFCDGKGLNVTEVKHALDTGKEIVDSIHKVSGFIYESKDVTDVAHALKTGMKIVDTLDKVTDFISTLADLADGAGEFLSGVVSIVELVMDLTGGKEESPELKYLRNLSKTINTRFDEVDAQLSDMKKLVEWSSVLAPYLAIALKVRAISSDYNKLFTVPTSVLETETQYFIKTFESGYQECGTELYLGFMEDMGSLGGNLLESAMTFYENDRAKLRSFMKALTKLLFTASQVELGYFAAKNSSDTPLDIELHRSQWEDRFKEIVKRMLAVDQEVELKWKDQYKQDINRFLLDNRNENSSYVSDSLYVQLSTKYFWRDWLVILSDHVDNQYDRNQFYEGYAHSDYGKDVVVTSLPMANSTVDKHEMGEMAQSLRQTYYDKGTRGNADLVFSWIDPTVRYNYTKHGAIGVIHSNKNTAFNARSYTDAPSHSWDCSGQHCMSCDLLNCERLDVFTLCSNYYVYFFG</sequence>
<dbReference type="PANTHER" id="PTHR40472:SF6">
    <property type="entry name" value="RICIN B-TYPE LECTIN DOMAIN-CONTAINING PROTEIN"/>
    <property type="match status" value="1"/>
</dbReference>
<dbReference type="Proteomes" id="UP001186944">
    <property type="component" value="Unassembled WGS sequence"/>
</dbReference>
<evidence type="ECO:0000313" key="3">
    <source>
        <dbReference type="Proteomes" id="UP001186944"/>
    </source>
</evidence>
<dbReference type="AlphaFoldDB" id="A0AA88Y7F6"/>
<comment type="caution">
    <text evidence="2">The sequence shown here is derived from an EMBL/GenBank/DDBJ whole genome shotgun (WGS) entry which is preliminary data.</text>
</comment>
<dbReference type="EMBL" id="VSWD01000006">
    <property type="protein sequence ID" value="KAK3099347.1"/>
    <property type="molecule type" value="Genomic_DNA"/>
</dbReference>
<keyword evidence="1" id="KW-0732">Signal</keyword>
<name>A0AA88Y7F6_PINIB</name>
<evidence type="ECO:0000256" key="1">
    <source>
        <dbReference type="SAM" id="SignalP"/>
    </source>
</evidence>
<feature type="signal peptide" evidence="1">
    <location>
        <begin position="1"/>
        <end position="22"/>
    </location>
</feature>
<evidence type="ECO:0000313" key="2">
    <source>
        <dbReference type="EMBL" id="KAK3099347.1"/>
    </source>
</evidence>
<reference evidence="2" key="1">
    <citation type="submission" date="2019-08" db="EMBL/GenBank/DDBJ databases">
        <title>The improved chromosome-level genome for the pearl oyster Pinctada fucata martensii using PacBio sequencing and Hi-C.</title>
        <authorList>
            <person name="Zheng Z."/>
        </authorList>
    </citation>
    <scope>NUCLEOTIDE SEQUENCE</scope>
    <source>
        <strain evidence="2">ZZ-2019</strain>
        <tissue evidence="2">Adductor muscle</tissue>
    </source>
</reference>
<dbReference type="PANTHER" id="PTHR40472">
    <property type="entry name" value="RICIN B-TYPE LECTIN DOMAIN-CONTAINING PROTEIN"/>
    <property type="match status" value="1"/>
</dbReference>
<dbReference type="InterPro" id="IPR039051">
    <property type="entry name" value="SE-CTX-like"/>
</dbReference>
<keyword evidence="3" id="KW-1185">Reference proteome</keyword>